<name>A0ACB7ZCQ1_9ERIC</name>
<dbReference type="Proteomes" id="UP000828048">
    <property type="component" value="Chromosome 12"/>
</dbReference>
<evidence type="ECO:0000313" key="2">
    <source>
        <dbReference type="Proteomes" id="UP000828048"/>
    </source>
</evidence>
<sequence>MNAISNTDDFSRENAEESDSDSNTDELPEYYQPISNGDEHDEDVSDPANSNRNGTDFHFHPLPNGYADRVGNEISSIDLSDDEEKENNEGEEVDGEEEVASESEIVRAFREDESRRNAPLPPEAAARVMEAMRGVSFSGLTPDWANRVPEEQWINQLRGLRNNS</sequence>
<reference evidence="1 2" key="1">
    <citation type="journal article" date="2021" name="Hortic Res">
        <title>High-quality reference genome and annotation aids understanding of berry development for evergreen blueberry (Vaccinium darrowii).</title>
        <authorList>
            <person name="Yu J."/>
            <person name="Hulse-Kemp A.M."/>
            <person name="Babiker E."/>
            <person name="Staton M."/>
        </authorList>
    </citation>
    <scope>NUCLEOTIDE SEQUENCE [LARGE SCALE GENOMIC DNA]</scope>
    <source>
        <strain evidence="2">cv. NJ 8807/NJ 8810</strain>
        <tissue evidence="1">Young leaf</tissue>
    </source>
</reference>
<protein>
    <submittedName>
        <fullName evidence="1">Uncharacterized protein</fullName>
    </submittedName>
</protein>
<gene>
    <name evidence="1" type="ORF">Vadar_009891</name>
</gene>
<dbReference type="EMBL" id="CM037162">
    <property type="protein sequence ID" value="KAH7862812.1"/>
    <property type="molecule type" value="Genomic_DNA"/>
</dbReference>
<keyword evidence="2" id="KW-1185">Reference proteome</keyword>
<organism evidence="1 2">
    <name type="scientific">Vaccinium darrowii</name>
    <dbReference type="NCBI Taxonomy" id="229202"/>
    <lineage>
        <taxon>Eukaryota</taxon>
        <taxon>Viridiplantae</taxon>
        <taxon>Streptophyta</taxon>
        <taxon>Embryophyta</taxon>
        <taxon>Tracheophyta</taxon>
        <taxon>Spermatophyta</taxon>
        <taxon>Magnoliopsida</taxon>
        <taxon>eudicotyledons</taxon>
        <taxon>Gunneridae</taxon>
        <taxon>Pentapetalae</taxon>
        <taxon>asterids</taxon>
        <taxon>Ericales</taxon>
        <taxon>Ericaceae</taxon>
        <taxon>Vaccinioideae</taxon>
        <taxon>Vaccinieae</taxon>
        <taxon>Vaccinium</taxon>
    </lineage>
</organism>
<evidence type="ECO:0000313" key="1">
    <source>
        <dbReference type="EMBL" id="KAH7862812.1"/>
    </source>
</evidence>
<proteinExistence type="predicted"/>
<comment type="caution">
    <text evidence="1">The sequence shown here is derived from an EMBL/GenBank/DDBJ whole genome shotgun (WGS) entry which is preliminary data.</text>
</comment>
<accession>A0ACB7ZCQ1</accession>